<evidence type="ECO:0000313" key="2">
    <source>
        <dbReference type="Proteomes" id="UP001304298"/>
    </source>
</evidence>
<dbReference type="Proteomes" id="UP001304298">
    <property type="component" value="Unassembled WGS sequence"/>
</dbReference>
<gene>
    <name evidence="1" type="ORF">VA596_29245</name>
</gene>
<comment type="caution">
    <text evidence="1">The sequence shown here is derived from an EMBL/GenBank/DDBJ whole genome shotgun (WGS) entry which is preliminary data.</text>
</comment>
<name>A0ABU5REQ0_9PSEU</name>
<reference evidence="1 2" key="1">
    <citation type="submission" date="2023-12" db="EMBL/GenBank/DDBJ databases">
        <title>Amycolatopsis sp. V23-08.</title>
        <authorList>
            <person name="Somphong A."/>
        </authorList>
    </citation>
    <scope>NUCLEOTIDE SEQUENCE [LARGE SCALE GENOMIC DNA]</scope>
    <source>
        <strain evidence="1 2">V23-08</strain>
    </source>
</reference>
<sequence>MKLKKLAGDCEYDNCPAVHLTDRGSVIVIGTTVADRAGRGSGGAAVADAGGGHG</sequence>
<dbReference type="RefSeq" id="WP_323331396.1">
    <property type="nucleotide sequence ID" value="NZ_JAYFSI010000007.1"/>
</dbReference>
<evidence type="ECO:0000313" key="1">
    <source>
        <dbReference type="EMBL" id="MEA5363651.1"/>
    </source>
</evidence>
<protein>
    <submittedName>
        <fullName evidence="1">Uncharacterized protein</fullName>
    </submittedName>
</protein>
<proteinExistence type="predicted"/>
<organism evidence="1 2">
    <name type="scientific">Amycolatopsis heterodermiae</name>
    <dbReference type="NCBI Taxonomy" id="3110235"/>
    <lineage>
        <taxon>Bacteria</taxon>
        <taxon>Bacillati</taxon>
        <taxon>Actinomycetota</taxon>
        <taxon>Actinomycetes</taxon>
        <taxon>Pseudonocardiales</taxon>
        <taxon>Pseudonocardiaceae</taxon>
        <taxon>Amycolatopsis</taxon>
    </lineage>
</organism>
<accession>A0ABU5REQ0</accession>
<keyword evidence="2" id="KW-1185">Reference proteome</keyword>
<dbReference type="EMBL" id="JAYFSI010000007">
    <property type="protein sequence ID" value="MEA5363651.1"/>
    <property type="molecule type" value="Genomic_DNA"/>
</dbReference>